<reference evidence="2 3" key="1">
    <citation type="submission" date="2011-09" db="EMBL/GenBank/DDBJ databases">
        <authorList>
            <person name="Pope W.H."/>
            <person name="Pedulla M.L."/>
            <person name="Ford M.E."/>
            <person name="Peebles C.L."/>
            <person name="Hatfull G.H."/>
            <person name="Hendrix R.W."/>
        </authorList>
    </citation>
    <scope>NUCLEOTIDE SEQUENCE [LARGE SCALE GENOMIC DNA]</scope>
    <source>
        <strain evidence="2">G</strain>
    </source>
</reference>
<dbReference type="Proteomes" id="UP000009273">
    <property type="component" value="Segment"/>
</dbReference>
<feature type="transmembrane region" description="Helical" evidence="1">
    <location>
        <begin position="6"/>
        <end position="25"/>
    </location>
</feature>
<evidence type="ECO:0000313" key="2">
    <source>
        <dbReference type="EMBL" id="AEO93944.1"/>
    </source>
</evidence>
<organism evidence="2 3">
    <name type="scientific">Bacillus phage G</name>
    <dbReference type="NCBI Taxonomy" id="2884420"/>
    <lineage>
        <taxon>Viruses</taxon>
        <taxon>Duplodnaviria</taxon>
        <taxon>Heunggongvirae</taxon>
        <taxon>Uroviricota</taxon>
        <taxon>Caudoviricetes</taxon>
        <taxon>Donellivirus</taxon>
        <taxon>Donellivirus gee</taxon>
    </lineage>
</organism>
<dbReference type="KEGG" id="vg:18563844"/>
<keyword evidence="1" id="KW-1133">Transmembrane helix</keyword>
<keyword evidence="3" id="KW-1185">Reference proteome</keyword>
<evidence type="ECO:0000256" key="1">
    <source>
        <dbReference type="SAM" id="Phobius"/>
    </source>
</evidence>
<dbReference type="EMBL" id="JN638751">
    <property type="protein sequence ID" value="AEO93944.1"/>
    <property type="molecule type" value="Genomic_DNA"/>
</dbReference>
<keyword evidence="1" id="KW-0812">Transmembrane</keyword>
<sequence>MEIEIMFVVMFVLLFTLVGFVIDGIKNGK</sequence>
<name>G3MB14_9CAUD</name>
<dbReference type="RefSeq" id="YP_009015926.1">
    <property type="nucleotide sequence ID" value="NC_023719.1"/>
</dbReference>
<gene>
    <name evidence="2" type="primary">634</name>
    <name evidence="2" type="ORF">G_634</name>
</gene>
<dbReference type="GeneID" id="18563844"/>
<keyword evidence="1" id="KW-0472">Membrane</keyword>
<protein>
    <submittedName>
        <fullName evidence="2">Gp634</fullName>
    </submittedName>
</protein>
<accession>G3MB14</accession>
<proteinExistence type="predicted"/>
<evidence type="ECO:0000313" key="3">
    <source>
        <dbReference type="Proteomes" id="UP000009273"/>
    </source>
</evidence>